<dbReference type="EnsemblMetazoa" id="ASIC003370-RA">
    <property type="protein sequence ID" value="ASIC003370-PA"/>
    <property type="gene ID" value="ASIC003370"/>
</dbReference>
<dbReference type="EMBL" id="KE524775">
    <property type="protein sequence ID" value="KFB36254.1"/>
    <property type="molecule type" value="Genomic_DNA"/>
</dbReference>
<protein>
    <submittedName>
        <fullName evidence="2 3">Uncharacterized protein</fullName>
    </submittedName>
</protein>
<dbReference type="Proteomes" id="UP000030765">
    <property type="component" value="Unassembled WGS sequence"/>
</dbReference>
<dbReference type="AlphaFoldDB" id="A0A084VE60"/>
<accession>A0A084VE60</accession>
<evidence type="ECO:0000313" key="4">
    <source>
        <dbReference type="Proteomes" id="UP000030765"/>
    </source>
</evidence>
<gene>
    <name evidence="2" type="ORF">ZHAS_00003370</name>
</gene>
<reference evidence="2 4" key="1">
    <citation type="journal article" date="2014" name="BMC Genomics">
        <title>Genome sequence of Anopheles sinensis provides insight into genetics basis of mosquito competence for malaria parasites.</title>
        <authorList>
            <person name="Zhou D."/>
            <person name="Zhang D."/>
            <person name="Ding G."/>
            <person name="Shi L."/>
            <person name="Hou Q."/>
            <person name="Ye Y."/>
            <person name="Xu Y."/>
            <person name="Zhou H."/>
            <person name="Xiong C."/>
            <person name="Li S."/>
            <person name="Yu J."/>
            <person name="Hong S."/>
            <person name="Yu X."/>
            <person name="Zou P."/>
            <person name="Chen C."/>
            <person name="Chang X."/>
            <person name="Wang W."/>
            <person name="Lv Y."/>
            <person name="Sun Y."/>
            <person name="Ma L."/>
            <person name="Shen B."/>
            <person name="Zhu C."/>
        </authorList>
    </citation>
    <scope>NUCLEOTIDE SEQUENCE [LARGE SCALE GENOMIC DNA]</scope>
</reference>
<evidence type="ECO:0000313" key="2">
    <source>
        <dbReference type="EMBL" id="KFB36254.1"/>
    </source>
</evidence>
<keyword evidence="4" id="KW-1185">Reference proteome</keyword>
<dbReference type="VEuPathDB" id="VectorBase:ASIC003370"/>
<sequence>MLHPAIFPQPETHFNPSNRGPEEEGSERFLRLAKEIIALPYDHHPSRPHTRAAARAKWAVWEFASAYITEQAPQQHFKSTFTMVSI</sequence>
<name>A0A084VE60_ANOSI</name>
<organism evidence="2">
    <name type="scientific">Anopheles sinensis</name>
    <name type="common">Mosquito</name>
    <dbReference type="NCBI Taxonomy" id="74873"/>
    <lineage>
        <taxon>Eukaryota</taxon>
        <taxon>Metazoa</taxon>
        <taxon>Ecdysozoa</taxon>
        <taxon>Arthropoda</taxon>
        <taxon>Hexapoda</taxon>
        <taxon>Insecta</taxon>
        <taxon>Pterygota</taxon>
        <taxon>Neoptera</taxon>
        <taxon>Endopterygota</taxon>
        <taxon>Diptera</taxon>
        <taxon>Nematocera</taxon>
        <taxon>Culicoidea</taxon>
        <taxon>Culicidae</taxon>
        <taxon>Anophelinae</taxon>
        <taxon>Anopheles</taxon>
    </lineage>
</organism>
<feature type="region of interest" description="Disordered" evidence="1">
    <location>
        <begin position="1"/>
        <end position="26"/>
    </location>
</feature>
<reference evidence="3" key="2">
    <citation type="submission" date="2020-05" db="UniProtKB">
        <authorList>
            <consortium name="EnsemblMetazoa"/>
        </authorList>
    </citation>
    <scope>IDENTIFICATION</scope>
</reference>
<evidence type="ECO:0000256" key="1">
    <source>
        <dbReference type="SAM" id="MobiDB-lite"/>
    </source>
</evidence>
<proteinExistence type="predicted"/>
<evidence type="ECO:0000313" key="3">
    <source>
        <dbReference type="EnsemblMetazoa" id="ASIC003370-PA"/>
    </source>
</evidence>
<dbReference type="EMBL" id="ATLV01012249">
    <property type="status" value="NOT_ANNOTATED_CDS"/>
    <property type="molecule type" value="Genomic_DNA"/>
</dbReference>